<sequence length="574" mass="63814">MSSVRCKPFRSLSSLSLCLLGATVISAKSYADTLYHNGPILSMVDSAPFLDAVLVRGNKIQQTGRLAELEINCQQPCEKRDLKGRSLLPGFIDAHGHYTMTLDFLAYRNVASAPVGPVKNIDDLIEEMRQQKPSSSLGGDKQWILGAGYDDSLLAEKRHPTRHDLDKVSTDVPVFVRHVSGHLGVCNSLCLDMAGINAERENPEGGVFRREEGSTQPNGVLEETAMAAIHSIFPQQGLAEQLNRLPELNRYYAQYGITTVQDGATSDAGLALLKEAADKNLLELDVIAYPYTAWADLDKYPPKSGPQQRYHNNFRNAGIKLVLDGSPQGKTAWLSAPYHHPPHGQGEDYQGYSILTDKQLESKLREYFSHGWQVLAHCNGDAAAEQLIQVMTKLKREGIHLDRTVMIHAQTVRDDQLVRMKELGIIPSFFVAHTFFWGDWHRDSVLGLERAQRISPLISAKKEGIKYTIHNDTPIVPPNMPLLLWTAANRETRSGQTLGKAQRASVKDALKAITINAAYQHHEEDLKGSIEPGKLADLVILDRNPLMIPPQQLKNIRVLETIKEGETVYTFAEP</sequence>
<dbReference type="PANTHER" id="PTHR22642">
    <property type="entry name" value="IMIDAZOLONEPROPIONASE"/>
    <property type="match status" value="1"/>
</dbReference>
<dbReference type="Gene3D" id="2.30.40.10">
    <property type="entry name" value="Urease, subunit C, domain 1"/>
    <property type="match status" value="1"/>
</dbReference>
<dbReference type="PANTHER" id="PTHR22642:SF2">
    <property type="entry name" value="PROTEIN LONG AFTER FAR-RED 3"/>
    <property type="match status" value="1"/>
</dbReference>
<dbReference type="SUPFAM" id="SSF51556">
    <property type="entry name" value="Metallo-dependent hydrolases"/>
    <property type="match status" value="1"/>
</dbReference>
<dbReference type="EMBL" id="JACHHT010000002">
    <property type="protein sequence ID" value="MBB6522184.1"/>
    <property type="molecule type" value="Genomic_DNA"/>
</dbReference>
<dbReference type="GO" id="GO:0016810">
    <property type="term" value="F:hydrolase activity, acting on carbon-nitrogen (but not peptide) bonds"/>
    <property type="evidence" value="ECO:0007669"/>
    <property type="project" value="InterPro"/>
</dbReference>
<evidence type="ECO:0000313" key="3">
    <source>
        <dbReference type="EMBL" id="MBB6522184.1"/>
    </source>
</evidence>
<keyword evidence="4" id="KW-1185">Reference proteome</keyword>
<evidence type="ECO:0000259" key="2">
    <source>
        <dbReference type="Pfam" id="PF07969"/>
    </source>
</evidence>
<proteinExistence type="predicted"/>
<gene>
    <name evidence="3" type="ORF">HNR48_002469</name>
</gene>
<feature type="signal peptide" evidence="1">
    <location>
        <begin position="1"/>
        <end position="27"/>
    </location>
</feature>
<keyword evidence="1" id="KW-0732">Signal</keyword>
<dbReference type="SUPFAM" id="SSF51338">
    <property type="entry name" value="Composite domain of metallo-dependent hydrolases"/>
    <property type="match status" value="1"/>
</dbReference>
<reference evidence="3 4" key="1">
    <citation type="submission" date="2020-08" db="EMBL/GenBank/DDBJ databases">
        <title>Genomic Encyclopedia of Type Strains, Phase IV (KMG-IV): sequencing the most valuable type-strain genomes for metagenomic binning, comparative biology and taxonomic classification.</title>
        <authorList>
            <person name="Goeker M."/>
        </authorList>
    </citation>
    <scope>NUCLEOTIDE SEQUENCE [LARGE SCALE GENOMIC DNA]</scope>
    <source>
        <strain evidence="3 4">DSM 22368</strain>
    </source>
</reference>
<dbReference type="AlphaFoldDB" id="A0A7X0MXN6"/>
<evidence type="ECO:0000256" key="1">
    <source>
        <dbReference type="SAM" id="SignalP"/>
    </source>
</evidence>
<protein>
    <recommendedName>
        <fullName evidence="2">Amidohydrolase 3 domain-containing protein</fullName>
    </recommendedName>
</protein>
<dbReference type="Pfam" id="PF07969">
    <property type="entry name" value="Amidohydro_3"/>
    <property type="match status" value="1"/>
</dbReference>
<dbReference type="InterPro" id="IPR032466">
    <property type="entry name" value="Metal_Hydrolase"/>
</dbReference>
<dbReference type="Gene3D" id="3.20.20.140">
    <property type="entry name" value="Metal-dependent hydrolases"/>
    <property type="match status" value="1"/>
</dbReference>
<comment type="caution">
    <text evidence="3">The sequence shown here is derived from an EMBL/GenBank/DDBJ whole genome shotgun (WGS) entry which is preliminary data.</text>
</comment>
<feature type="domain" description="Amidohydrolase 3" evidence="2">
    <location>
        <begin position="81"/>
        <end position="569"/>
    </location>
</feature>
<organism evidence="3 4">
    <name type="scientific">Pseudoteredinibacter isoporae</name>
    <dbReference type="NCBI Taxonomy" id="570281"/>
    <lineage>
        <taxon>Bacteria</taxon>
        <taxon>Pseudomonadati</taxon>
        <taxon>Pseudomonadota</taxon>
        <taxon>Gammaproteobacteria</taxon>
        <taxon>Cellvibrionales</taxon>
        <taxon>Cellvibrionaceae</taxon>
        <taxon>Pseudoteredinibacter</taxon>
    </lineage>
</organism>
<dbReference type="InterPro" id="IPR011059">
    <property type="entry name" value="Metal-dep_hydrolase_composite"/>
</dbReference>
<dbReference type="CDD" id="cd01300">
    <property type="entry name" value="YtcJ_like"/>
    <property type="match status" value="1"/>
</dbReference>
<dbReference type="InterPro" id="IPR033932">
    <property type="entry name" value="YtcJ-like"/>
</dbReference>
<dbReference type="RefSeq" id="WP_166846543.1">
    <property type="nucleotide sequence ID" value="NZ_JAAONY010000002.1"/>
</dbReference>
<name>A0A7X0MXN6_9GAMM</name>
<dbReference type="InterPro" id="IPR013108">
    <property type="entry name" value="Amidohydro_3"/>
</dbReference>
<feature type="chain" id="PRO_5031155012" description="Amidohydrolase 3 domain-containing protein" evidence="1">
    <location>
        <begin position="28"/>
        <end position="574"/>
    </location>
</feature>
<evidence type="ECO:0000313" key="4">
    <source>
        <dbReference type="Proteomes" id="UP000528457"/>
    </source>
</evidence>
<dbReference type="Proteomes" id="UP000528457">
    <property type="component" value="Unassembled WGS sequence"/>
</dbReference>
<accession>A0A7X0MXN6</accession>
<dbReference type="Gene3D" id="3.10.310.70">
    <property type="match status" value="1"/>
</dbReference>
<dbReference type="InParanoid" id="A0A7X0MXN6"/>